<dbReference type="HAMAP" id="MF_01184">
    <property type="entry name" value="XPRTase"/>
    <property type="match status" value="1"/>
</dbReference>
<evidence type="ECO:0000256" key="1">
    <source>
        <dbReference type="ARBA" id="ARBA00022490"/>
    </source>
</evidence>
<evidence type="ECO:0000256" key="5">
    <source>
        <dbReference type="HAMAP-Rule" id="MF_01184"/>
    </source>
</evidence>
<keyword evidence="4 5" id="KW-0660">Purine salvage</keyword>
<dbReference type="UniPathway" id="UPA00602">
    <property type="reaction ID" value="UER00658"/>
</dbReference>
<dbReference type="InterPro" id="IPR010079">
    <property type="entry name" value="Xanthine_PRibTrfase"/>
</dbReference>
<accession>A0A1T4WJ24</accession>
<dbReference type="InterPro" id="IPR050118">
    <property type="entry name" value="Pur/Pyrimidine_PRTase"/>
</dbReference>
<keyword evidence="3 5" id="KW-0808">Transferase</keyword>
<organism evidence="8 9">
    <name type="scientific">Caloramator quimbayensis</name>
    <dbReference type="NCBI Taxonomy" id="1147123"/>
    <lineage>
        <taxon>Bacteria</taxon>
        <taxon>Bacillati</taxon>
        <taxon>Bacillota</taxon>
        <taxon>Clostridia</taxon>
        <taxon>Eubacteriales</taxon>
        <taxon>Clostridiaceae</taxon>
        <taxon>Caloramator</taxon>
    </lineage>
</organism>
<dbReference type="GO" id="GO:0032265">
    <property type="term" value="P:XMP salvage"/>
    <property type="evidence" value="ECO:0007669"/>
    <property type="project" value="UniProtKB-UniRule"/>
</dbReference>
<dbReference type="InterPro" id="IPR029057">
    <property type="entry name" value="PRTase-like"/>
</dbReference>
<dbReference type="GO" id="GO:0046110">
    <property type="term" value="P:xanthine metabolic process"/>
    <property type="evidence" value="ECO:0007669"/>
    <property type="project" value="UniProtKB-UniRule"/>
</dbReference>
<feature type="binding site" evidence="5">
    <location>
        <position position="157"/>
    </location>
    <ligand>
        <name>xanthine</name>
        <dbReference type="ChEBI" id="CHEBI:17712"/>
    </ligand>
</feature>
<comment type="subunit">
    <text evidence="5">Homodimer.</text>
</comment>
<dbReference type="InterPro" id="IPR000836">
    <property type="entry name" value="PRTase_dom"/>
</dbReference>
<dbReference type="NCBIfam" id="TIGR01744">
    <property type="entry name" value="XPRTase"/>
    <property type="match status" value="1"/>
</dbReference>
<keyword evidence="1 5" id="KW-0963">Cytoplasm</keyword>
<comment type="function">
    <text evidence="5">Converts the preformed base xanthine, a product of nucleic acid breakdown, to xanthosine 5'-monophosphate (XMP), so it can be reused for RNA or DNA synthesis.</text>
</comment>
<dbReference type="EC" id="2.4.2.22" evidence="5 6"/>
<comment type="catalytic activity">
    <reaction evidence="5">
        <text>XMP + diphosphate = xanthine + 5-phospho-alpha-D-ribose 1-diphosphate</text>
        <dbReference type="Rhea" id="RHEA:10800"/>
        <dbReference type="ChEBI" id="CHEBI:17712"/>
        <dbReference type="ChEBI" id="CHEBI:33019"/>
        <dbReference type="ChEBI" id="CHEBI:57464"/>
        <dbReference type="ChEBI" id="CHEBI:58017"/>
        <dbReference type="EC" id="2.4.2.22"/>
    </reaction>
</comment>
<dbReference type="PANTHER" id="PTHR43864:SF1">
    <property type="entry name" value="XANTHINE PHOSPHORIBOSYLTRANSFERASE"/>
    <property type="match status" value="1"/>
</dbReference>
<evidence type="ECO:0000313" key="8">
    <source>
        <dbReference type="EMBL" id="SKA77333.1"/>
    </source>
</evidence>
<dbReference type="CDD" id="cd06223">
    <property type="entry name" value="PRTases_typeI"/>
    <property type="match status" value="1"/>
</dbReference>
<dbReference type="GO" id="GO:0005737">
    <property type="term" value="C:cytoplasm"/>
    <property type="evidence" value="ECO:0007669"/>
    <property type="project" value="UniProtKB-SubCell"/>
</dbReference>
<comment type="subcellular location">
    <subcellularLocation>
        <location evidence="5">Cytoplasm</location>
    </subcellularLocation>
</comment>
<feature type="binding site" evidence="5">
    <location>
        <position position="27"/>
    </location>
    <ligand>
        <name>xanthine</name>
        <dbReference type="ChEBI" id="CHEBI:17712"/>
    </ligand>
</feature>
<feature type="binding site" evidence="5">
    <location>
        <begin position="129"/>
        <end position="133"/>
    </location>
    <ligand>
        <name>5-phospho-alpha-D-ribose 1-diphosphate</name>
        <dbReference type="ChEBI" id="CHEBI:58017"/>
    </ligand>
</feature>
<evidence type="ECO:0000256" key="3">
    <source>
        <dbReference type="ARBA" id="ARBA00022679"/>
    </source>
</evidence>
<keyword evidence="9" id="KW-1185">Reference proteome</keyword>
<feature type="domain" description="Phosphoribosyltransferase" evidence="7">
    <location>
        <begin position="37"/>
        <end position="164"/>
    </location>
</feature>
<gene>
    <name evidence="5" type="primary">xpt</name>
    <name evidence="8" type="ORF">SAMN05443428_1029</name>
</gene>
<evidence type="ECO:0000313" key="9">
    <source>
        <dbReference type="Proteomes" id="UP000190105"/>
    </source>
</evidence>
<sequence>MELLKKRILKDGIVINNSILKVDNFLNHQIDTKLFNEIGKEFKRLFEGQTIDKILTIESSGIAVASFASIHFNYVPVVFAKKTNSSIIDENVYTSKVHSFTKNTDYIIRVSKKYIKDGENVLIIDDFLANGCAALGLIEIIEQSGANVAGIGVVIEKIFQGGREKIEKRGYKVNALASIENFDDNKIIFK</sequence>
<dbReference type="NCBIfam" id="NF006671">
    <property type="entry name" value="PRK09219.1"/>
    <property type="match status" value="1"/>
</dbReference>
<dbReference type="Gene3D" id="3.40.50.2020">
    <property type="match status" value="1"/>
</dbReference>
<dbReference type="PANTHER" id="PTHR43864">
    <property type="entry name" value="HYPOXANTHINE/GUANINE PHOSPHORIBOSYLTRANSFERASE"/>
    <property type="match status" value="1"/>
</dbReference>
<dbReference type="Pfam" id="PF00156">
    <property type="entry name" value="Pribosyltran"/>
    <property type="match status" value="1"/>
</dbReference>
<dbReference type="Proteomes" id="UP000190105">
    <property type="component" value="Unassembled WGS sequence"/>
</dbReference>
<comment type="pathway">
    <text evidence="5">Purine metabolism; XMP biosynthesis via salvage pathway; XMP from xanthine: step 1/1.</text>
</comment>
<dbReference type="RefSeq" id="WP_078695317.1">
    <property type="nucleotide sequence ID" value="NZ_FUYH01000002.1"/>
</dbReference>
<feature type="binding site" evidence="5">
    <location>
        <position position="20"/>
    </location>
    <ligand>
        <name>xanthine</name>
        <dbReference type="ChEBI" id="CHEBI:17712"/>
    </ligand>
</feature>
<reference evidence="9" key="1">
    <citation type="submission" date="2017-02" db="EMBL/GenBank/DDBJ databases">
        <authorList>
            <person name="Varghese N."/>
            <person name="Submissions S."/>
        </authorList>
    </citation>
    <scope>NUCLEOTIDE SEQUENCE [LARGE SCALE GENOMIC DNA]</scope>
    <source>
        <strain evidence="9">USBA 833</strain>
    </source>
</reference>
<evidence type="ECO:0000256" key="2">
    <source>
        <dbReference type="ARBA" id="ARBA00022676"/>
    </source>
</evidence>
<dbReference type="EMBL" id="FUYH01000002">
    <property type="protein sequence ID" value="SKA77333.1"/>
    <property type="molecule type" value="Genomic_DNA"/>
</dbReference>
<dbReference type="STRING" id="1147123.SAMN05443428_1029"/>
<dbReference type="OrthoDB" id="9790678at2"/>
<comment type="similarity">
    <text evidence="5">Belongs to the purine/pyrimidine phosphoribosyltransferase family. Xpt subfamily.</text>
</comment>
<dbReference type="GO" id="GO:0000310">
    <property type="term" value="F:xanthine phosphoribosyltransferase activity"/>
    <property type="evidence" value="ECO:0007669"/>
    <property type="project" value="UniProtKB-UniRule"/>
</dbReference>
<proteinExistence type="inferred from homology"/>
<dbReference type="AlphaFoldDB" id="A0A1T4WJ24"/>
<protein>
    <recommendedName>
        <fullName evidence="5 6">Xanthine phosphoribosyltransferase</fullName>
        <shortName evidence="5">XPRTase</shortName>
        <ecNumber evidence="5 6">2.4.2.22</ecNumber>
    </recommendedName>
</protein>
<evidence type="ECO:0000259" key="7">
    <source>
        <dbReference type="Pfam" id="PF00156"/>
    </source>
</evidence>
<dbReference type="GO" id="GO:0006166">
    <property type="term" value="P:purine ribonucleoside salvage"/>
    <property type="evidence" value="ECO:0007669"/>
    <property type="project" value="UniProtKB-KW"/>
</dbReference>
<evidence type="ECO:0000256" key="6">
    <source>
        <dbReference type="NCBIfam" id="TIGR01744"/>
    </source>
</evidence>
<keyword evidence="2 5" id="KW-0328">Glycosyltransferase</keyword>
<evidence type="ECO:0000256" key="4">
    <source>
        <dbReference type="ARBA" id="ARBA00022726"/>
    </source>
</evidence>
<dbReference type="SUPFAM" id="SSF53271">
    <property type="entry name" value="PRTase-like"/>
    <property type="match status" value="1"/>
</dbReference>
<name>A0A1T4WJ24_9CLOT</name>